<sequence>MIQLSKLEKSTLREISQWENFYEHWRPKTRAKLERMGFVENIAPEGKQKNFQLTERGKTVLAELVNAGAFS</sequence>
<accession>A0A483ISE1</accession>
<name>A0A483ISE1_KLEPN</name>
<comment type="caution">
    <text evidence="1">The sequence shown here is derived from an EMBL/GenBank/DDBJ whole genome shotgun (WGS) entry which is preliminary data.</text>
</comment>
<dbReference type="Gene3D" id="1.10.10.10">
    <property type="entry name" value="Winged helix-like DNA-binding domain superfamily/Winged helix DNA-binding domain"/>
    <property type="match status" value="1"/>
</dbReference>
<protein>
    <submittedName>
        <fullName evidence="1">Uncharacterized protein</fullName>
    </submittedName>
</protein>
<dbReference type="InterPro" id="IPR036388">
    <property type="entry name" value="WH-like_DNA-bd_sf"/>
</dbReference>
<gene>
    <name evidence="1" type="ORF">ETE75_20015</name>
</gene>
<dbReference type="SUPFAM" id="SSF46785">
    <property type="entry name" value="Winged helix' DNA-binding domain"/>
    <property type="match status" value="1"/>
</dbReference>
<organism evidence="1">
    <name type="scientific">Klebsiella pneumoniae</name>
    <dbReference type="NCBI Taxonomy" id="573"/>
    <lineage>
        <taxon>Bacteria</taxon>
        <taxon>Pseudomonadati</taxon>
        <taxon>Pseudomonadota</taxon>
        <taxon>Gammaproteobacteria</taxon>
        <taxon>Enterobacterales</taxon>
        <taxon>Enterobacteriaceae</taxon>
        <taxon>Klebsiella/Raoultella group</taxon>
        <taxon>Klebsiella</taxon>
        <taxon>Klebsiella pneumoniae complex</taxon>
    </lineage>
</organism>
<proteinExistence type="predicted"/>
<dbReference type="InterPro" id="IPR036390">
    <property type="entry name" value="WH_DNA-bd_sf"/>
</dbReference>
<reference evidence="1" key="1">
    <citation type="submission" date="2019-01" db="EMBL/GenBank/DDBJ databases">
        <authorList>
            <person name="Lista F."/>
            <person name="Anselmo A."/>
        </authorList>
    </citation>
    <scope>NUCLEOTIDE SEQUENCE</scope>
    <source>
        <strain evidence="1">13S</strain>
    </source>
</reference>
<dbReference type="AlphaFoldDB" id="A0A483ISE1"/>
<evidence type="ECO:0000313" key="1">
    <source>
        <dbReference type="EMBL" id="TCX36556.1"/>
    </source>
</evidence>
<dbReference type="RefSeq" id="WP_048255555.1">
    <property type="nucleotide sequence ID" value="NZ_BIIV01000020.1"/>
</dbReference>
<dbReference type="EMBL" id="SDCJ01000016">
    <property type="protein sequence ID" value="TCX36556.1"/>
    <property type="molecule type" value="Genomic_DNA"/>
</dbReference>